<dbReference type="AlphaFoldDB" id="G9NG68"/>
<protein>
    <submittedName>
        <fullName evidence="2">Uncharacterized protein</fullName>
    </submittedName>
</protein>
<dbReference type="HOGENOM" id="CLU_1796735_0_0_1"/>
<keyword evidence="3" id="KW-1185">Reference proteome</keyword>
<reference evidence="2 3" key="1">
    <citation type="journal article" date="2011" name="Genome Biol.">
        <title>Comparative genome sequence analysis underscores mycoparasitism as the ancestral life style of Trichoderma.</title>
        <authorList>
            <person name="Kubicek C.P."/>
            <person name="Herrera-Estrella A."/>
            <person name="Seidl-Seiboth V."/>
            <person name="Martinez D.A."/>
            <person name="Druzhinina I.S."/>
            <person name="Thon M."/>
            <person name="Zeilinger S."/>
            <person name="Casas-Flores S."/>
            <person name="Horwitz B.A."/>
            <person name="Mukherjee P.K."/>
            <person name="Mukherjee M."/>
            <person name="Kredics L."/>
            <person name="Alcaraz L.D."/>
            <person name="Aerts A."/>
            <person name="Antal Z."/>
            <person name="Atanasova L."/>
            <person name="Cervantes-Badillo M.G."/>
            <person name="Challacombe J."/>
            <person name="Chertkov O."/>
            <person name="McCluskey K."/>
            <person name="Coulpier F."/>
            <person name="Deshpande N."/>
            <person name="von Doehren H."/>
            <person name="Ebbole D.J."/>
            <person name="Esquivel-Naranjo E.U."/>
            <person name="Fekete E."/>
            <person name="Flipphi M."/>
            <person name="Glaser F."/>
            <person name="Gomez-Rodriguez E.Y."/>
            <person name="Gruber S."/>
            <person name="Han C."/>
            <person name="Henrissat B."/>
            <person name="Hermosa R."/>
            <person name="Hernandez-Onate M."/>
            <person name="Karaffa L."/>
            <person name="Kosti I."/>
            <person name="Le Crom S."/>
            <person name="Lindquist E."/>
            <person name="Lucas S."/>
            <person name="Luebeck M."/>
            <person name="Luebeck P.S."/>
            <person name="Margeot A."/>
            <person name="Metz B."/>
            <person name="Misra M."/>
            <person name="Nevalainen H."/>
            <person name="Omann M."/>
            <person name="Packer N."/>
            <person name="Perrone G."/>
            <person name="Uresti-Rivera E.E."/>
            <person name="Salamov A."/>
            <person name="Schmoll M."/>
            <person name="Seiboth B."/>
            <person name="Shapiro H."/>
            <person name="Sukno S."/>
            <person name="Tamayo-Ramos J.A."/>
            <person name="Tisch D."/>
            <person name="Wiest A."/>
            <person name="Wilkinson H.H."/>
            <person name="Zhang M."/>
            <person name="Coutinho P.M."/>
            <person name="Kenerley C.M."/>
            <person name="Monte E."/>
            <person name="Baker S.E."/>
            <person name="Grigoriev I.V."/>
        </authorList>
    </citation>
    <scope>NUCLEOTIDE SEQUENCE [LARGE SCALE GENOMIC DNA]</scope>
    <source>
        <strain evidence="3">ATCC 20476 / IMI 206040</strain>
    </source>
</reference>
<dbReference type="Proteomes" id="UP000005426">
    <property type="component" value="Unassembled WGS sequence"/>
</dbReference>
<evidence type="ECO:0000313" key="2">
    <source>
        <dbReference type="EMBL" id="EHK50280.1"/>
    </source>
</evidence>
<gene>
    <name evidence="2" type="ORF">TRIATDRAFT_90524</name>
</gene>
<accession>G9NG68</accession>
<proteinExistence type="predicted"/>
<dbReference type="EMBL" id="ABDG02000014">
    <property type="protein sequence ID" value="EHK50280.1"/>
    <property type="molecule type" value="Genomic_DNA"/>
</dbReference>
<name>G9NG68_HYPAI</name>
<evidence type="ECO:0000256" key="1">
    <source>
        <dbReference type="SAM" id="MobiDB-lite"/>
    </source>
</evidence>
<comment type="caution">
    <text evidence="2">The sequence shown here is derived from an EMBL/GenBank/DDBJ whole genome shotgun (WGS) entry which is preliminary data.</text>
</comment>
<feature type="compositionally biased region" description="Basic and acidic residues" evidence="1">
    <location>
        <begin position="92"/>
        <end position="105"/>
    </location>
</feature>
<feature type="region of interest" description="Disordered" evidence="1">
    <location>
        <begin position="77"/>
        <end position="106"/>
    </location>
</feature>
<evidence type="ECO:0000313" key="3">
    <source>
        <dbReference type="Proteomes" id="UP000005426"/>
    </source>
</evidence>
<sequence>MLGPSPKDDPEKNPLYYKIYNVTNTMDILRTECIKIRERSARFRYHKAVAKFKSILNKNIDSRRDDKIKAFLAGLETGNSKEGLPNSWKNTTEQREEGRPNEESQARLQLSPFHQARLSIKSLSTLQLPLSSELQALSTKTFAY</sequence>
<organism evidence="2 3">
    <name type="scientific">Hypocrea atroviridis (strain ATCC 20476 / IMI 206040)</name>
    <name type="common">Trichoderma atroviride</name>
    <dbReference type="NCBI Taxonomy" id="452589"/>
    <lineage>
        <taxon>Eukaryota</taxon>
        <taxon>Fungi</taxon>
        <taxon>Dikarya</taxon>
        <taxon>Ascomycota</taxon>
        <taxon>Pezizomycotina</taxon>
        <taxon>Sordariomycetes</taxon>
        <taxon>Hypocreomycetidae</taxon>
        <taxon>Hypocreales</taxon>
        <taxon>Hypocreaceae</taxon>
        <taxon>Trichoderma</taxon>
    </lineage>
</organism>